<dbReference type="Gene3D" id="3.30.450.40">
    <property type="match status" value="1"/>
</dbReference>
<evidence type="ECO:0000256" key="3">
    <source>
        <dbReference type="ARBA" id="ARBA00023163"/>
    </source>
</evidence>
<dbReference type="SUPFAM" id="SSF46785">
    <property type="entry name" value="Winged helix' DNA-binding domain"/>
    <property type="match status" value="1"/>
</dbReference>
<dbReference type="SUPFAM" id="SSF55781">
    <property type="entry name" value="GAF domain-like"/>
    <property type="match status" value="1"/>
</dbReference>
<feature type="domain" description="HTH iclR-type" evidence="4">
    <location>
        <begin position="11"/>
        <end position="71"/>
    </location>
</feature>
<evidence type="ECO:0000313" key="6">
    <source>
        <dbReference type="EMBL" id="GAA3609982.1"/>
    </source>
</evidence>
<dbReference type="Pfam" id="PF01614">
    <property type="entry name" value="IclR_C"/>
    <property type="match status" value="1"/>
</dbReference>
<dbReference type="InterPro" id="IPR050707">
    <property type="entry name" value="HTH_MetabolicPath_Reg"/>
</dbReference>
<evidence type="ECO:0000256" key="1">
    <source>
        <dbReference type="ARBA" id="ARBA00023015"/>
    </source>
</evidence>
<reference evidence="7" key="1">
    <citation type="journal article" date="2019" name="Int. J. Syst. Evol. Microbiol.">
        <title>The Global Catalogue of Microorganisms (GCM) 10K type strain sequencing project: providing services to taxonomists for standard genome sequencing and annotation.</title>
        <authorList>
            <consortium name="The Broad Institute Genomics Platform"/>
            <consortium name="The Broad Institute Genome Sequencing Center for Infectious Disease"/>
            <person name="Wu L."/>
            <person name="Ma J."/>
        </authorList>
    </citation>
    <scope>NUCLEOTIDE SEQUENCE [LARGE SCALE GENOMIC DNA]</scope>
    <source>
        <strain evidence="7">JCM 16902</strain>
    </source>
</reference>
<dbReference type="PANTHER" id="PTHR30136:SF34">
    <property type="entry name" value="TRANSCRIPTIONAL REGULATOR"/>
    <property type="match status" value="1"/>
</dbReference>
<dbReference type="Gene3D" id="1.10.10.10">
    <property type="entry name" value="Winged helix-like DNA-binding domain superfamily/Winged helix DNA-binding domain"/>
    <property type="match status" value="1"/>
</dbReference>
<dbReference type="InterPro" id="IPR014757">
    <property type="entry name" value="Tscrpt_reg_IclR_C"/>
</dbReference>
<dbReference type="InterPro" id="IPR012318">
    <property type="entry name" value="HTH_CRP"/>
</dbReference>
<dbReference type="InterPro" id="IPR036390">
    <property type="entry name" value="WH_DNA-bd_sf"/>
</dbReference>
<dbReference type="PROSITE" id="PS51078">
    <property type="entry name" value="ICLR_ED"/>
    <property type="match status" value="1"/>
</dbReference>
<name>A0ABP6ZJJ1_9ACTN</name>
<keyword evidence="2" id="KW-0238">DNA-binding</keyword>
<dbReference type="InterPro" id="IPR005471">
    <property type="entry name" value="Tscrpt_reg_IclR_N"/>
</dbReference>
<protein>
    <submittedName>
        <fullName evidence="6">IclR family transcriptional regulator C-terminal domain-containing protein</fullName>
    </submittedName>
</protein>
<evidence type="ECO:0000259" key="5">
    <source>
        <dbReference type="PROSITE" id="PS51078"/>
    </source>
</evidence>
<proteinExistence type="predicted"/>
<comment type="caution">
    <text evidence="6">The sequence shown here is derived from an EMBL/GenBank/DDBJ whole genome shotgun (WGS) entry which is preliminary data.</text>
</comment>
<evidence type="ECO:0000256" key="2">
    <source>
        <dbReference type="ARBA" id="ARBA00023125"/>
    </source>
</evidence>
<dbReference type="Proteomes" id="UP001501074">
    <property type="component" value="Unassembled WGS sequence"/>
</dbReference>
<feature type="domain" description="IclR-ED" evidence="5">
    <location>
        <begin position="72"/>
        <end position="255"/>
    </location>
</feature>
<keyword evidence="7" id="KW-1185">Reference proteome</keyword>
<dbReference type="SMART" id="SM00419">
    <property type="entry name" value="HTH_CRP"/>
    <property type="match status" value="1"/>
</dbReference>
<dbReference type="Pfam" id="PF09339">
    <property type="entry name" value="HTH_IclR"/>
    <property type="match status" value="1"/>
</dbReference>
<evidence type="ECO:0000313" key="7">
    <source>
        <dbReference type="Proteomes" id="UP001501074"/>
    </source>
</evidence>
<gene>
    <name evidence="6" type="ORF">GCM10022223_27590</name>
</gene>
<organism evidence="6 7">
    <name type="scientific">Kineosporia mesophila</name>
    <dbReference type="NCBI Taxonomy" id="566012"/>
    <lineage>
        <taxon>Bacteria</taxon>
        <taxon>Bacillati</taxon>
        <taxon>Actinomycetota</taxon>
        <taxon>Actinomycetes</taxon>
        <taxon>Kineosporiales</taxon>
        <taxon>Kineosporiaceae</taxon>
        <taxon>Kineosporia</taxon>
    </lineage>
</organism>
<dbReference type="SMART" id="SM00346">
    <property type="entry name" value="HTH_ICLR"/>
    <property type="match status" value="1"/>
</dbReference>
<dbReference type="PROSITE" id="PS51077">
    <property type="entry name" value="HTH_ICLR"/>
    <property type="match status" value="1"/>
</dbReference>
<dbReference type="PANTHER" id="PTHR30136">
    <property type="entry name" value="HELIX-TURN-HELIX TRANSCRIPTIONAL REGULATOR, ICLR FAMILY"/>
    <property type="match status" value="1"/>
</dbReference>
<keyword evidence="3" id="KW-0804">Transcription</keyword>
<dbReference type="RefSeq" id="WP_231487313.1">
    <property type="nucleotide sequence ID" value="NZ_BAAAZO010000003.1"/>
</dbReference>
<dbReference type="EMBL" id="BAAAZO010000003">
    <property type="protein sequence ID" value="GAA3609982.1"/>
    <property type="molecule type" value="Genomic_DNA"/>
</dbReference>
<keyword evidence="1" id="KW-0805">Transcription regulation</keyword>
<dbReference type="NCBIfam" id="TIGR02431">
    <property type="entry name" value="pcaR_pcaU"/>
    <property type="match status" value="1"/>
</dbReference>
<dbReference type="InterPro" id="IPR029016">
    <property type="entry name" value="GAF-like_dom_sf"/>
</dbReference>
<dbReference type="InterPro" id="IPR036388">
    <property type="entry name" value="WH-like_DNA-bd_sf"/>
</dbReference>
<accession>A0ABP6ZJJ1</accession>
<dbReference type="InterPro" id="IPR012794">
    <property type="entry name" value="PcaR_PcaU"/>
</dbReference>
<evidence type="ECO:0000259" key="4">
    <source>
        <dbReference type="PROSITE" id="PS51077"/>
    </source>
</evidence>
<sequence>MTDPGPRAESLQSLTRGLAVIRCFDADHADLTLSDVARRSGTSRATARRILHTLEDLGYVRMRDSRFTLTPRVLELGGAYLASSPLPVLARPHLSDLTATCEESSSLSELDGDDIVYVARVERRRIMTVAIGIGTRFPAYATSMGRVLLAGRPAEWVDAYLSRVPLASLTSHTIVDAGQLRSQLSQVRDQGWCLVDEELEPGLRSVAAPVLAPSGEVIAAVNISTTTRRSVEEILAELLEPLRTCAREISADLSQVLVRNH</sequence>